<dbReference type="GeneID" id="78255221"/>
<reference evidence="6 7" key="1">
    <citation type="submission" date="2014-06" db="EMBL/GenBank/DDBJ databases">
        <title>Genomes of Alteromonas australica, a world apart.</title>
        <authorList>
            <person name="Gonzaga A."/>
            <person name="Lopez-Perez M."/>
            <person name="Rodriguez-Valera F."/>
        </authorList>
    </citation>
    <scope>NUCLEOTIDE SEQUENCE [LARGE SCALE GENOMIC DNA]</scope>
    <source>
        <strain evidence="6 7">H 17</strain>
    </source>
</reference>
<dbReference type="EC" id="2.7.7.65" evidence="2"/>
<dbReference type="InterPro" id="IPR000160">
    <property type="entry name" value="GGDEF_dom"/>
</dbReference>
<evidence type="ECO:0000313" key="7">
    <source>
        <dbReference type="Proteomes" id="UP000056090"/>
    </source>
</evidence>
<dbReference type="PANTHER" id="PTHR45138">
    <property type="entry name" value="REGULATORY COMPONENTS OF SENSORY TRANSDUCTION SYSTEM"/>
    <property type="match status" value="1"/>
</dbReference>
<dbReference type="Proteomes" id="UP000056090">
    <property type="component" value="Chromosome"/>
</dbReference>
<dbReference type="NCBIfam" id="TIGR00254">
    <property type="entry name" value="GGDEF"/>
    <property type="match status" value="1"/>
</dbReference>
<dbReference type="Pfam" id="PF00990">
    <property type="entry name" value="GGDEF"/>
    <property type="match status" value="1"/>
</dbReference>
<dbReference type="InterPro" id="IPR029787">
    <property type="entry name" value="Nucleotide_cyclase"/>
</dbReference>
<feature type="transmembrane region" description="Helical" evidence="4">
    <location>
        <begin position="158"/>
        <end position="181"/>
    </location>
</feature>
<dbReference type="EMBL" id="CP008849">
    <property type="protein sequence ID" value="AIF98969.1"/>
    <property type="molecule type" value="Genomic_DNA"/>
</dbReference>
<dbReference type="CDD" id="cd01949">
    <property type="entry name" value="GGDEF"/>
    <property type="match status" value="1"/>
</dbReference>
<protein>
    <recommendedName>
        <fullName evidence="2">diguanylate cyclase</fullName>
        <ecNumber evidence="2">2.7.7.65</ecNumber>
    </recommendedName>
</protein>
<sequence>MTAITHVLSSPSVSLLNVIALLSAVATCTWLLMVQPLRLYRYASKRFAIANATLFLYIIAYQNTSIGAFSHSGLLSHLSLFLFALLYQSGVRILFKRHLSLVGLTLVIALVCISSALPFMNAMAMPLSLAIICYMTAAIFFNGTVIKYAALKREFNTLSALMLSIPDGLFIGVLAIAGVSYSSLIFSTAESIWPLSLNMDIALWFGIGLVLLINVTAMAAAVMRLVLKMKFLAEHDQLTGLLNRRAISKTLVSLWLKLSSDNHSATKRERHLRLTKGVLQHNQSDVHKDNNFSVLMIDIDHFKQINDEFGHEAGDYALTFVAQTLSELVRETDYCARFGGEEFIVILTNTTHDTALRRAEAICDHFSKAVWREGANPITLSIGCETATHTKSIDQLLSHADDALYQAKRSGRNQIVAYSSSFS</sequence>
<dbReference type="FunFam" id="3.30.70.270:FF:000001">
    <property type="entry name" value="Diguanylate cyclase domain protein"/>
    <property type="match status" value="1"/>
</dbReference>
<accession>A0A075NWF9</accession>
<evidence type="ECO:0000256" key="4">
    <source>
        <dbReference type="SAM" id="Phobius"/>
    </source>
</evidence>
<dbReference type="SMART" id="SM00267">
    <property type="entry name" value="GGDEF"/>
    <property type="match status" value="1"/>
</dbReference>
<gene>
    <name evidence="6" type="ORF">EP13_09920</name>
</gene>
<evidence type="ECO:0000313" key="6">
    <source>
        <dbReference type="EMBL" id="AIF98969.1"/>
    </source>
</evidence>
<evidence type="ECO:0000256" key="2">
    <source>
        <dbReference type="ARBA" id="ARBA00012528"/>
    </source>
</evidence>
<feature type="transmembrane region" description="Helical" evidence="4">
    <location>
        <begin position="99"/>
        <end position="117"/>
    </location>
</feature>
<comment type="catalytic activity">
    <reaction evidence="3">
        <text>2 GTP = 3',3'-c-di-GMP + 2 diphosphate</text>
        <dbReference type="Rhea" id="RHEA:24898"/>
        <dbReference type="ChEBI" id="CHEBI:33019"/>
        <dbReference type="ChEBI" id="CHEBI:37565"/>
        <dbReference type="ChEBI" id="CHEBI:58805"/>
        <dbReference type="EC" id="2.7.7.65"/>
    </reaction>
</comment>
<dbReference type="Gene3D" id="3.30.70.270">
    <property type="match status" value="1"/>
</dbReference>
<dbReference type="eggNOG" id="COG3706">
    <property type="taxonomic scope" value="Bacteria"/>
</dbReference>
<feature type="domain" description="GGDEF" evidence="5">
    <location>
        <begin position="290"/>
        <end position="420"/>
    </location>
</feature>
<dbReference type="PROSITE" id="PS50887">
    <property type="entry name" value="GGDEF"/>
    <property type="match status" value="1"/>
</dbReference>
<feature type="transmembrane region" description="Helical" evidence="4">
    <location>
        <begin position="201"/>
        <end position="227"/>
    </location>
</feature>
<feature type="transmembrane region" description="Helical" evidence="4">
    <location>
        <begin position="68"/>
        <end position="87"/>
    </location>
</feature>
<feature type="transmembrane region" description="Helical" evidence="4">
    <location>
        <begin position="46"/>
        <end position="62"/>
    </location>
</feature>
<keyword evidence="4" id="KW-0472">Membrane</keyword>
<evidence type="ECO:0000256" key="3">
    <source>
        <dbReference type="ARBA" id="ARBA00034247"/>
    </source>
</evidence>
<dbReference type="AlphaFoldDB" id="A0A075NWF9"/>
<proteinExistence type="predicted"/>
<dbReference type="SUPFAM" id="SSF55073">
    <property type="entry name" value="Nucleotide cyclase"/>
    <property type="match status" value="1"/>
</dbReference>
<evidence type="ECO:0000256" key="1">
    <source>
        <dbReference type="ARBA" id="ARBA00001946"/>
    </source>
</evidence>
<feature type="transmembrane region" description="Helical" evidence="4">
    <location>
        <begin position="123"/>
        <end position="146"/>
    </location>
</feature>
<dbReference type="InterPro" id="IPR043128">
    <property type="entry name" value="Rev_trsase/Diguanyl_cyclase"/>
</dbReference>
<dbReference type="KEGG" id="aal:EP13_09920"/>
<feature type="transmembrane region" description="Helical" evidence="4">
    <location>
        <begin position="15"/>
        <end position="34"/>
    </location>
</feature>
<evidence type="ECO:0000259" key="5">
    <source>
        <dbReference type="PROSITE" id="PS50887"/>
    </source>
</evidence>
<organism evidence="6 7">
    <name type="scientific">Alteromonas australica</name>
    <dbReference type="NCBI Taxonomy" id="589873"/>
    <lineage>
        <taxon>Bacteria</taxon>
        <taxon>Pseudomonadati</taxon>
        <taxon>Pseudomonadota</taxon>
        <taxon>Gammaproteobacteria</taxon>
        <taxon>Alteromonadales</taxon>
        <taxon>Alteromonadaceae</taxon>
        <taxon>Alteromonas/Salinimonas group</taxon>
        <taxon>Alteromonas</taxon>
    </lineage>
</organism>
<keyword evidence="4" id="KW-1133">Transmembrane helix</keyword>
<keyword evidence="4" id="KW-0812">Transmembrane</keyword>
<dbReference type="InterPro" id="IPR050469">
    <property type="entry name" value="Diguanylate_Cyclase"/>
</dbReference>
<keyword evidence="7" id="KW-1185">Reference proteome</keyword>
<dbReference type="GO" id="GO:0052621">
    <property type="term" value="F:diguanylate cyclase activity"/>
    <property type="evidence" value="ECO:0007669"/>
    <property type="project" value="UniProtKB-EC"/>
</dbReference>
<name>A0A075NWF9_9ALTE</name>
<dbReference type="RefSeq" id="WP_044057114.1">
    <property type="nucleotide sequence ID" value="NZ_CBCSKJ010000001.1"/>
</dbReference>
<dbReference type="PANTHER" id="PTHR45138:SF9">
    <property type="entry name" value="DIGUANYLATE CYCLASE DGCM-RELATED"/>
    <property type="match status" value="1"/>
</dbReference>
<comment type="cofactor">
    <cofactor evidence="1">
        <name>Mg(2+)</name>
        <dbReference type="ChEBI" id="CHEBI:18420"/>
    </cofactor>
</comment>